<dbReference type="EC" id="1.2.1.38" evidence="7"/>
<dbReference type="UniPathway" id="UPA00068">
    <property type="reaction ID" value="UER00108"/>
</dbReference>
<name>A0A235B764_9BACL</name>
<comment type="pathway">
    <text evidence="1 7">Amino-acid biosynthesis; L-arginine biosynthesis; N(2)-acetyl-L-ornithine from L-glutamate: step 3/4.</text>
</comment>
<dbReference type="GO" id="GO:0006526">
    <property type="term" value="P:L-arginine biosynthetic process"/>
    <property type="evidence" value="ECO:0007669"/>
    <property type="project" value="UniProtKB-UniRule"/>
</dbReference>
<dbReference type="FunFam" id="3.30.360.10:FF:000014">
    <property type="entry name" value="N-acetyl-gamma-glutamyl-phosphate reductase"/>
    <property type="match status" value="1"/>
</dbReference>
<evidence type="ECO:0000256" key="4">
    <source>
        <dbReference type="ARBA" id="ARBA00022857"/>
    </source>
</evidence>
<dbReference type="CDD" id="cd17895">
    <property type="entry name" value="AGPR_1_N"/>
    <property type="match status" value="1"/>
</dbReference>
<keyword evidence="7" id="KW-0963">Cytoplasm</keyword>
<dbReference type="Pfam" id="PF01118">
    <property type="entry name" value="Semialdhyde_dh"/>
    <property type="match status" value="1"/>
</dbReference>
<dbReference type="Gene3D" id="3.30.360.10">
    <property type="entry name" value="Dihydrodipicolinate Reductase, domain 2"/>
    <property type="match status" value="1"/>
</dbReference>
<gene>
    <name evidence="7 10" type="primary">argC</name>
    <name evidence="10" type="ORF">CHM34_08130</name>
</gene>
<dbReference type="InterPro" id="IPR000706">
    <property type="entry name" value="AGPR_type-1"/>
</dbReference>
<dbReference type="RefSeq" id="WP_094264106.1">
    <property type="nucleotide sequence ID" value="NZ_NOWF01000004.1"/>
</dbReference>
<keyword evidence="5 7" id="KW-0560">Oxidoreductase</keyword>
<dbReference type="PROSITE" id="PS01224">
    <property type="entry name" value="ARGC"/>
    <property type="match status" value="1"/>
</dbReference>
<dbReference type="PANTHER" id="PTHR32338">
    <property type="entry name" value="N-ACETYL-GAMMA-GLUTAMYL-PHOSPHATE REDUCTASE, CHLOROPLASTIC-RELATED-RELATED"/>
    <property type="match status" value="1"/>
</dbReference>
<dbReference type="SMART" id="SM00859">
    <property type="entry name" value="Semialdhyde_dh"/>
    <property type="match status" value="1"/>
</dbReference>
<evidence type="ECO:0000256" key="2">
    <source>
        <dbReference type="ARBA" id="ARBA00022571"/>
    </source>
</evidence>
<feature type="active site" evidence="7 8">
    <location>
        <position position="165"/>
    </location>
</feature>
<comment type="function">
    <text evidence="7">Catalyzes the NADPH-dependent reduction of N-acetyl-5-glutamyl phosphate to yield N-acetyl-L-glutamate 5-semialdehyde.</text>
</comment>
<comment type="similarity">
    <text evidence="7">Belongs to the NAGSA dehydrogenase family. Type 1 subfamily.</text>
</comment>
<evidence type="ECO:0000256" key="3">
    <source>
        <dbReference type="ARBA" id="ARBA00022605"/>
    </source>
</evidence>
<keyword evidence="11" id="KW-1185">Reference proteome</keyword>
<proteinExistence type="inferred from homology"/>
<dbReference type="Proteomes" id="UP000215459">
    <property type="component" value="Unassembled WGS sequence"/>
</dbReference>
<dbReference type="InterPro" id="IPR000534">
    <property type="entry name" value="Semialdehyde_DH_NAD-bd"/>
</dbReference>
<comment type="subcellular location">
    <subcellularLocation>
        <location evidence="7">Cytoplasm</location>
    </subcellularLocation>
</comment>
<evidence type="ECO:0000259" key="9">
    <source>
        <dbReference type="SMART" id="SM00859"/>
    </source>
</evidence>
<feature type="domain" description="Semialdehyde dehydrogenase NAD-binding" evidence="9">
    <location>
        <begin position="20"/>
        <end position="157"/>
    </location>
</feature>
<dbReference type="SUPFAM" id="SSF51735">
    <property type="entry name" value="NAD(P)-binding Rossmann-fold domains"/>
    <property type="match status" value="1"/>
</dbReference>
<reference evidence="10" key="1">
    <citation type="submission" date="2017-07" db="EMBL/GenBank/DDBJ databases">
        <title>The genome sequence of Paludifilum halophilum highlights mechanisms for microbial adaptation to high salt environemnts.</title>
        <authorList>
            <person name="Belbahri L."/>
        </authorList>
    </citation>
    <scope>NUCLEOTIDE SEQUENCE [LARGE SCALE GENOMIC DNA]</scope>
    <source>
        <strain evidence="10">DSM 102817</strain>
    </source>
</reference>
<dbReference type="GO" id="GO:0070401">
    <property type="term" value="F:NADP+ binding"/>
    <property type="evidence" value="ECO:0007669"/>
    <property type="project" value="InterPro"/>
</dbReference>
<evidence type="ECO:0000313" key="10">
    <source>
        <dbReference type="EMBL" id="OYD08072.1"/>
    </source>
</evidence>
<dbReference type="InterPro" id="IPR058924">
    <property type="entry name" value="AGPR_dimerisation_dom"/>
</dbReference>
<dbReference type="GO" id="GO:0003942">
    <property type="term" value="F:N-acetyl-gamma-glutamyl-phosphate reductase activity"/>
    <property type="evidence" value="ECO:0007669"/>
    <property type="project" value="UniProtKB-UniRule"/>
</dbReference>
<dbReference type="OrthoDB" id="9801289at2"/>
<dbReference type="CDD" id="cd23934">
    <property type="entry name" value="AGPR_1_C"/>
    <property type="match status" value="1"/>
</dbReference>
<evidence type="ECO:0000256" key="6">
    <source>
        <dbReference type="ARBA" id="ARBA00050557"/>
    </source>
</evidence>
<dbReference type="EMBL" id="NOWF01000004">
    <property type="protein sequence ID" value="OYD08072.1"/>
    <property type="molecule type" value="Genomic_DNA"/>
</dbReference>
<keyword evidence="2 7" id="KW-0055">Arginine biosynthesis</keyword>
<dbReference type="SUPFAM" id="SSF55347">
    <property type="entry name" value="Glyceraldehyde-3-phosphate dehydrogenase-like, C-terminal domain"/>
    <property type="match status" value="1"/>
</dbReference>
<comment type="catalytic activity">
    <reaction evidence="6 7">
        <text>N-acetyl-L-glutamate 5-semialdehyde + phosphate + NADP(+) = N-acetyl-L-glutamyl 5-phosphate + NADPH + H(+)</text>
        <dbReference type="Rhea" id="RHEA:21588"/>
        <dbReference type="ChEBI" id="CHEBI:15378"/>
        <dbReference type="ChEBI" id="CHEBI:29123"/>
        <dbReference type="ChEBI" id="CHEBI:43474"/>
        <dbReference type="ChEBI" id="CHEBI:57783"/>
        <dbReference type="ChEBI" id="CHEBI:57936"/>
        <dbReference type="ChEBI" id="CHEBI:58349"/>
        <dbReference type="EC" id="1.2.1.38"/>
    </reaction>
</comment>
<dbReference type="GO" id="GO:0051287">
    <property type="term" value="F:NAD binding"/>
    <property type="evidence" value="ECO:0007669"/>
    <property type="project" value="InterPro"/>
</dbReference>
<dbReference type="InterPro" id="IPR050085">
    <property type="entry name" value="AGPR"/>
</dbReference>
<dbReference type="Gene3D" id="3.40.50.720">
    <property type="entry name" value="NAD(P)-binding Rossmann-like Domain"/>
    <property type="match status" value="1"/>
</dbReference>
<dbReference type="PANTHER" id="PTHR32338:SF10">
    <property type="entry name" value="N-ACETYL-GAMMA-GLUTAMYL-PHOSPHATE REDUCTASE, CHLOROPLASTIC-RELATED"/>
    <property type="match status" value="1"/>
</dbReference>
<evidence type="ECO:0000256" key="1">
    <source>
        <dbReference type="ARBA" id="ARBA00004862"/>
    </source>
</evidence>
<evidence type="ECO:0000313" key="11">
    <source>
        <dbReference type="Proteomes" id="UP000215459"/>
    </source>
</evidence>
<evidence type="ECO:0000256" key="5">
    <source>
        <dbReference type="ARBA" id="ARBA00023002"/>
    </source>
</evidence>
<sequence>MIQRFHGRDLFNGKGGSTLKVAVVGSTGYGSADLIRILESHPYATIGALITSSRAEEPLGRVFPHLSHLGYSLEEMNIERLSQEVEAVFFAAPPGVSSRWVPELVKQGLLCIDLAGDFRLDSDAYRDWYGREPAEEEWLEKAVYGLSEWVPHRIAEADLIANPGCYPTAGLLLLLPLLKAKAVDEGPLFIDAKSGVSGAGRGLKLTSLFCEVNENLFPYKVGLHQHTPEIERYASQEAGRRIRVSFTPQIVPMNRGILVTIYAAAAKGWNNQQLYDLLADTYRDAPFIRVRPTGDWPRTKQVQGSNFCDISLRRDDRTGAVVGMVTIDNLMKGAAGQAVQNLNLRMGWPETAGLKMGPQYP</sequence>
<dbReference type="AlphaFoldDB" id="A0A235B764"/>
<dbReference type="InterPro" id="IPR036291">
    <property type="entry name" value="NAD(P)-bd_dom_sf"/>
</dbReference>
<evidence type="ECO:0000256" key="7">
    <source>
        <dbReference type="HAMAP-Rule" id="MF_00150"/>
    </source>
</evidence>
<keyword evidence="4 7" id="KW-0521">NADP</keyword>
<dbReference type="HAMAP" id="MF_00150">
    <property type="entry name" value="ArgC_type1"/>
    <property type="match status" value="1"/>
</dbReference>
<dbReference type="GO" id="GO:0005737">
    <property type="term" value="C:cytoplasm"/>
    <property type="evidence" value="ECO:0007669"/>
    <property type="project" value="UniProtKB-SubCell"/>
</dbReference>
<dbReference type="NCBIfam" id="TIGR01850">
    <property type="entry name" value="argC"/>
    <property type="match status" value="1"/>
</dbReference>
<keyword evidence="3 7" id="KW-0028">Amino-acid biosynthesis</keyword>
<dbReference type="InterPro" id="IPR023013">
    <property type="entry name" value="AGPR_AS"/>
</dbReference>
<organism evidence="10 11">
    <name type="scientific">Paludifilum halophilum</name>
    <dbReference type="NCBI Taxonomy" id="1642702"/>
    <lineage>
        <taxon>Bacteria</taxon>
        <taxon>Bacillati</taxon>
        <taxon>Bacillota</taxon>
        <taxon>Bacilli</taxon>
        <taxon>Bacillales</taxon>
        <taxon>Thermoactinomycetaceae</taxon>
        <taxon>Paludifilum</taxon>
    </lineage>
</organism>
<accession>A0A235B764</accession>
<comment type="caution">
    <text evidence="10">The sequence shown here is derived from an EMBL/GenBank/DDBJ whole genome shotgun (WGS) entry which is preliminary data.</text>
</comment>
<dbReference type="Pfam" id="PF22698">
    <property type="entry name" value="Semialdhyde_dhC_1"/>
    <property type="match status" value="1"/>
</dbReference>
<evidence type="ECO:0000256" key="8">
    <source>
        <dbReference type="PROSITE-ProRule" id="PRU10010"/>
    </source>
</evidence>
<protein>
    <recommendedName>
        <fullName evidence="7">N-acetyl-gamma-glutamyl-phosphate reductase</fullName>
        <shortName evidence="7">AGPR</shortName>
        <ecNumber evidence="7">1.2.1.38</ecNumber>
    </recommendedName>
    <alternativeName>
        <fullName evidence="7">N-acetyl-glutamate semialdehyde dehydrogenase</fullName>
        <shortName evidence="7">NAGSA dehydrogenase</shortName>
    </alternativeName>
</protein>